<organism evidence="3 4">
    <name type="scientific">Littorina saxatilis</name>
    <dbReference type="NCBI Taxonomy" id="31220"/>
    <lineage>
        <taxon>Eukaryota</taxon>
        <taxon>Metazoa</taxon>
        <taxon>Spiralia</taxon>
        <taxon>Lophotrochozoa</taxon>
        <taxon>Mollusca</taxon>
        <taxon>Gastropoda</taxon>
        <taxon>Caenogastropoda</taxon>
        <taxon>Littorinimorpha</taxon>
        <taxon>Littorinoidea</taxon>
        <taxon>Littorinidae</taxon>
        <taxon>Littorina</taxon>
    </lineage>
</organism>
<comment type="caution">
    <text evidence="3">The sequence shown here is derived from an EMBL/GenBank/DDBJ whole genome shotgun (WGS) entry which is preliminary data.</text>
</comment>
<sequence length="557" mass="61164">MATAQRTSSASTPNDLDDVTTLTEVLRRRAQLTPDKAAFTFRSPRDKGRHVLTFSDLYQLGGRWAGTLHGRGIGRGHYVVNTLPNCPERVVVDVAIMMCGAATVNGMCQLKDASDLKTTLRQSGARAVVIDPDVMPVAYTALLADSTPPGEDGAVTCDSWPSLKFILPVQRRTDETDFLTTLRKDSSVDIYHDEQVSGEDVCIVFTTSGTTGFSKLVVFTHGTLMSLCKLVKRPPSTVQYKSSPFGWSGGYFGQILMGGFTRVLLDARDGTPEDLASTIFRIVKEEGVTSGVVPLHLLPDLVKLVEEENGGQPLFQTMGVGTQPITQHMVQSASKVARVLVTGYALTEMTMVSAAFGLRPEVFEEYCTGSVYPGVEVKIVNDEGREVGRESRGEVLIRSPYSFRGYLNDPDATRAVFTDDGFFRTGDEGWLDSEGQLYVEGRCGDAIMRGSYIFYPAWLEARIRHCPAVRDVMVVGVPDVTLGSELCACVILESPEVSIDDVKKFVEDDITADTDDVQSPRPRHYVLFESFPVTSTDKANRSEVTRMASERLQRLDQ</sequence>
<dbReference type="InterPro" id="IPR045851">
    <property type="entry name" value="AMP-bd_C_sf"/>
</dbReference>
<protein>
    <submittedName>
        <fullName evidence="3">Uncharacterized protein</fullName>
    </submittedName>
</protein>
<dbReference type="InterPro" id="IPR025110">
    <property type="entry name" value="AMP-bd_C"/>
</dbReference>
<dbReference type="AlphaFoldDB" id="A0AAN9GEB8"/>
<dbReference type="Gene3D" id="3.40.50.12780">
    <property type="entry name" value="N-terminal domain of ligase-like"/>
    <property type="match status" value="1"/>
</dbReference>
<dbReference type="PANTHER" id="PTHR42814:SF3">
    <property type="entry name" value="BETA-N-ACETYLHEXOSAMINIDASE"/>
    <property type="match status" value="1"/>
</dbReference>
<dbReference type="InterPro" id="IPR020845">
    <property type="entry name" value="AMP-binding_CS"/>
</dbReference>
<keyword evidence="4" id="KW-1185">Reference proteome</keyword>
<dbReference type="PANTHER" id="PTHR42814">
    <property type="entry name" value="AMP-BINDING DOMAIN-CONTAINING PROTEIN"/>
    <property type="match status" value="1"/>
</dbReference>
<dbReference type="EMBL" id="JBAMIC010000008">
    <property type="protein sequence ID" value="KAK7103715.1"/>
    <property type="molecule type" value="Genomic_DNA"/>
</dbReference>
<dbReference type="PROSITE" id="PS00455">
    <property type="entry name" value="AMP_BINDING"/>
    <property type="match status" value="1"/>
</dbReference>
<dbReference type="SUPFAM" id="SSF56801">
    <property type="entry name" value="Acetyl-CoA synthetase-like"/>
    <property type="match status" value="1"/>
</dbReference>
<evidence type="ECO:0000313" key="3">
    <source>
        <dbReference type="EMBL" id="KAK7103715.1"/>
    </source>
</evidence>
<proteinExistence type="predicted"/>
<feature type="domain" description="AMP-dependent synthetase/ligase" evidence="1">
    <location>
        <begin position="26"/>
        <end position="407"/>
    </location>
</feature>
<evidence type="ECO:0000259" key="2">
    <source>
        <dbReference type="Pfam" id="PF13193"/>
    </source>
</evidence>
<evidence type="ECO:0000313" key="4">
    <source>
        <dbReference type="Proteomes" id="UP001374579"/>
    </source>
</evidence>
<gene>
    <name evidence="3" type="ORF">V1264_018563</name>
</gene>
<reference evidence="3 4" key="1">
    <citation type="submission" date="2024-02" db="EMBL/GenBank/DDBJ databases">
        <title>Chromosome-scale genome assembly of the rough periwinkle Littorina saxatilis.</title>
        <authorList>
            <person name="De Jode A."/>
            <person name="Faria R."/>
            <person name="Formenti G."/>
            <person name="Sims Y."/>
            <person name="Smith T.P."/>
            <person name="Tracey A."/>
            <person name="Wood J.M.D."/>
            <person name="Zagrodzka Z.B."/>
            <person name="Johannesson K."/>
            <person name="Butlin R.K."/>
            <person name="Leder E.H."/>
        </authorList>
    </citation>
    <scope>NUCLEOTIDE SEQUENCE [LARGE SCALE GENOMIC DNA]</scope>
    <source>
        <strain evidence="3">Snail1</strain>
        <tissue evidence="3">Muscle</tissue>
    </source>
</reference>
<accession>A0AAN9GEB8</accession>
<dbReference type="CDD" id="cd04433">
    <property type="entry name" value="AFD_class_I"/>
    <property type="match status" value="1"/>
</dbReference>
<dbReference type="InterPro" id="IPR000873">
    <property type="entry name" value="AMP-dep_synth/lig_dom"/>
</dbReference>
<dbReference type="Pfam" id="PF00501">
    <property type="entry name" value="AMP-binding"/>
    <property type="match status" value="1"/>
</dbReference>
<dbReference type="Proteomes" id="UP001374579">
    <property type="component" value="Unassembled WGS sequence"/>
</dbReference>
<dbReference type="Gene3D" id="3.30.300.30">
    <property type="match status" value="1"/>
</dbReference>
<dbReference type="InterPro" id="IPR042099">
    <property type="entry name" value="ANL_N_sf"/>
</dbReference>
<dbReference type="Pfam" id="PF13193">
    <property type="entry name" value="AMP-binding_C"/>
    <property type="match status" value="1"/>
</dbReference>
<evidence type="ECO:0000259" key="1">
    <source>
        <dbReference type="Pfam" id="PF00501"/>
    </source>
</evidence>
<name>A0AAN9GEB8_9CAEN</name>
<feature type="domain" description="AMP-binding enzyme C-terminal" evidence="2">
    <location>
        <begin position="460"/>
        <end position="538"/>
    </location>
</feature>